<dbReference type="Pfam" id="PF00026">
    <property type="entry name" value="Asp"/>
    <property type="match status" value="1"/>
</dbReference>
<dbReference type="InterPro" id="IPR021109">
    <property type="entry name" value="Peptidase_aspartic_dom_sf"/>
</dbReference>
<name>A0A8H7PXA6_MORIS</name>
<dbReference type="PANTHER" id="PTHR47966:SF51">
    <property type="entry name" value="BETA-SITE APP-CLEAVING ENZYME, ISOFORM A-RELATED"/>
    <property type="match status" value="1"/>
</dbReference>
<evidence type="ECO:0000259" key="2">
    <source>
        <dbReference type="PROSITE" id="PS51767"/>
    </source>
</evidence>
<dbReference type="SUPFAM" id="SSF50630">
    <property type="entry name" value="Acid proteases"/>
    <property type="match status" value="1"/>
</dbReference>
<evidence type="ECO:0000313" key="4">
    <source>
        <dbReference type="Proteomes" id="UP000654370"/>
    </source>
</evidence>
<dbReference type="Gene3D" id="2.40.70.10">
    <property type="entry name" value="Acid Proteases"/>
    <property type="match status" value="1"/>
</dbReference>
<dbReference type="InterPro" id="IPR001461">
    <property type="entry name" value="Aspartic_peptidase_A1"/>
</dbReference>
<evidence type="ECO:0000256" key="1">
    <source>
        <dbReference type="ARBA" id="ARBA00007447"/>
    </source>
</evidence>
<dbReference type="Proteomes" id="UP000654370">
    <property type="component" value="Unassembled WGS sequence"/>
</dbReference>
<dbReference type="PROSITE" id="PS51767">
    <property type="entry name" value="PEPTIDASE_A1"/>
    <property type="match status" value="1"/>
</dbReference>
<feature type="domain" description="Peptidase A1" evidence="2">
    <location>
        <begin position="1"/>
        <end position="172"/>
    </location>
</feature>
<dbReference type="AlphaFoldDB" id="A0A8H7PXA6"/>
<proteinExistence type="inferred from homology"/>
<dbReference type="InterPro" id="IPR033121">
    <property type="entry name" value="PEPTIDASE_A1"/>
</dbReference>
<protein>
    <recommendedName>
        <fullName evidence="2">Peptidase A1 domain-containing protein</fullName>
    </recommendedName>
</protein>
<dbReference type="PANTHER" id="PTHR47966">
    <property type="entry name" value="BETA-SITE APP-CLEAVING ENZYME, ISOFORM A-RELATED"/>
    <property type="match status" value="1"/>
</dbReference>
<accession>A0A8H7PXA6</accession>
<comment type="similarity">
    <text evidence="1">Belongs to the peptidase A1 family.</text>
</comment>
<evidence type="ECO:0000313" key="3">
    <source>
        <dbReference type="EMBL" id="KAG2181159.1"/>
    </source>
</evidence>
<dbReference type="InterPro" id="IPR034164">
    <property type="entry name" value="Pepsin-like_dom"/>
</dbReference>
<dbReference type="CDD" id="cd05471">
    <property type="entry name" value="pepsin_like"/>
    <property type="match status" value="1"/>
</dbReference>
<gene>
    <name evidence="3" type="ORF">INT43_008741</name>
</gene>
<sequence>MNNEELPSDLVRFVCYRYTSSTIHTAIRHSYAQEQSSTAQQTNLKFAIQYGRGFADGYYVKICRPHNKEQNGLNKHQYVAVSNYNDGELSNDGADGIMGAGPDELSYSDNDNHKVIPTVLTAMKDAGLVDERSFSVYFDSIKNQGDSRINGEITFGGGETFYFTLKSYARNN</sequence>
<dbReference type="OrthoDB" id="660550at2759"/>
<dbReference type="GO" id="GO:0004190">
    <property type="term" value="F:aspartic-type endopeptidase activity"/>
    <property type="evidence" value="ECO:0007669"/>
    <property type="project" value="InterPro"/>
</dbReference>
<dbReference type="GO" id="GO:0006508">
    <property type="term" value="P:proteolysis"/>
    <property type="evidence" value="ECO:0007669"/>
    <property type="project" value="InterPro"/>
</dbReference>
<dbReference type="EMBL" id="JAEPQZ010000005">
    <property type="protein sequence ID" value="KAG2181159.1"/>
    <property type="molecule type" value="Genomic_DNA"/>
</dbReference>
<reference evidence="3" key="1">
    <citation type="submission" date="2020-12" db="EMBL/GenBank/DDBJ databases">
        <title>Metabolic potential, ecology and presence of endohyphal bacteria is reflected in genomic diversity of Mucoromycotina.</title>
        <authorList>
            <person name="Muszewska A."/>
            <person name="Okrasinska A."/>
            <person name="Steczkiewicz K."/>
            <person name="Drgas O."/>
            <person name="Orlowska M."/>
            <person name="Perlinska-Lenart U."/>
            <person name="Aleksandrzak-Piekarczyk T."/>
            <person name="Szatraj K."/>
            <person name="Zielenkiewicz U."/>
            <person name="Pilsyk S."/>
            <person name="Malc E."/>
            <person name="Mieczkowski P."/>
            <person name="Kruszewska J.S."/>
            <person name="Biernat P."/>
            <person name="Pawlowska J."/>
        </authorList>
    </citation>
    <scope>NUCLEOTIDE SEQUENCE</scope>
    <source>
        <strain evidence="3">WA0000067209</strain>
    </source>
</reference>
<keyword evidence="4" id="KW-1185">Reference proteome</keyword>
<comment type="caution">
    <text evidence="3">The sequence shown here is derived from an EMBL/GenBank/DDBJ whole genome shotgun (WGS) entry which is preliminary data.</text>
</comment>
<organism evidence="3 4">
    <name type="scientific">Mortierella isabellina</name>
    <name type="common">Filamentous fungus</name>
    <name type="synonym">Umbelopsis isabellina</name>
    <dbReference type="NCBI Taxonomy" id="91625"/>
    <lineage>
        <taxon>Eukaryota</taxon>
        <taxon>Fungi</taxon>
        <taxon>Fungi incertae sedis</taxon>
        <taxon>Mucoromycota</taxon>
        <taxon>Mucoromycotina</taxon>
        <taxon>Umbelopsidomycetes</taxon>
        <taxon>Umbelopsidales</taxon>
        <taxon>Umbelopsidaceae</taxon>
        <taxon>Umbelopsis</taxon>
    </lineage>
</organism>